<gene>
    <name evidence="6" type="ORF">P255_00604</name>
</gene>
<dbReference type="HOGENOM" id="CLU_060077_2_3_6"/>
<dbReference type="InterPro" id="IPR000551">
    <property type="entry name" value="MerR-type_HTH_dom"/>
</dbReference>
<proteinExistence type="predicted"/>
<dbReference type="Proteomes" id="UP000018418">
    <property type="component" value="Unassembled WGS sequence"/>
</dbReference>
<evidence type="ECO:0000256" key="2">
    <source>
        <dbReference type="ARBA" id="ARBA00023015"/>
    </source>
</evidence>
<dbReference type="PATRIC" id="fig|1341683.3.peg.601"/>
<dbReference type="OrthoDB" id="9808480at2"/>
<sequence>MLIHALGKRVGLSRDTLRFYEKLGLIEAQRAENGYRHYSEQMVFRLELIQLAKSLGFQLSEISDLIKILAIQEQLSAEQLQECLKGKLVEVEEKLQQLHTLKGLLEGMLQQQLCPIELNCMQNLDIKKESR</sequence>
<keyword evidence="7" id="KW-1185">Reference proteome</keyword>
<evidence type="ECO:0000256" key="1">
    <source>
        <dbReference type="ARBA" id="ARBA00022491"/>
    </source>
</evidence>
<accession>V2UDB0</accession>
<dbReference type="PROSITE" id="PS50937">
    <property type="entry name" value="HTH_MERR_2"/>
    <property type="match status" value="1"/>
</dbReference>
<dbReference type="AlphaFoldDB" id="V2UDB0"/>
<dbReference type="GO" id="GO:0003700">
    <property type="term" value="F:DNA-binding transcription factor activity"/>
    <property type="evidence" value="ECO:0007669"/>
    <property type="project" value="InterPro"/>
</dbReference>
<dbReference type="PRINTS" id="PR00040">
    <property type="entry name" value="HTHMERR"/>
</dbReference>
<dbReference type="EMBL" id="AYEU01000003">
    <property type="protein sequence ID" value="ESK52453.1"/>
    <property type="molecule type" value="Genomic_DNA"/>
</dbReference>
<dbReference type="InterPro" id="IPR009061">
    <property type="entry name" value="DNA-bd_dom_put_sf"/>
</dbReference>
<evidence type="ECO:0000256" key="4">
    <source>
        <dbReference type="ARBA" id="ARBA00023163"/>
    </source>
</evidence>
<dbReference type="RefSeq" id="WP_004903465.1">
    <property type="nucleotide sequence ID" value="NZ_BBTI01000004.1"/>
</dbReference>
<dbReference type="Pfam" id="PF13411">
    <property type="entry name" value="MerR_1"/>
    <property type="match status" value="1"/>
</dbReference>
<keyword evidence="1" id="KW-0678">Repressor</keyword>
<dbReference type="InterPro" id="IPR047057">
    <property type="entry name" value="MerR_fam"/>
</dbReference>
<evidence type="ECO:0000259" key="5">
    <source>
        <dbReference type="PROSITE" id="PS50937"/>
    </source>
</evidence>
<dbReference type="PANTHER" id="PTHR30204">
    <property type="entry name" value="REDOX-CYCLING DRUG-SENSING TRANSCRIPTIONAL ACTIVATOR SOXR"/>
    <property type="match status" value="1"/>
</dbReference>
<reference evidence="6 7" key="1">
    <citation type="submission" date="2013-10" db="EMBL/GenBank/DDBJ databases">
        <title>The Genome Sequence of Acinetobacter brisouii CIP 110357.</title>
        <authorList>
            <consortium name="The Broad Institute Genomics Platform"/>
            <consortium name="The Broad Institute Genome Sequencing Center for Infectious Disease"/>
            <person name="Cerqueira G."/>
            <person name="Feldgarden M."/>
            <person name="Courvalin P."/>
            <person name="Grillot-Courvalin C."/>
            <person name="Clermont D."/>
            <person name="Rocha E."/>
            <person name="Yoon E.-J."/>
            <person name="Nemec A."/>
            <person name="Young S.K."/>
            <person name="Zeng Q."/>
            <person name="Gargeya S."/>
            <person name="Fitzgerald M."/>
            <person name="Abouelleil A."/>
            <person name="Alvarado L."/>
            <person name="Berlin A.M."/>
            <person name="Chapman S.B."/>
            <person name="Gainer-Dewar J."/>
            <person name="Goldberg J."/>
            <person name="Gnerre S."/>
            <person name="Griggs A."/>
            <person name="Gujja S."/>
            <person name="Hansen M."/>
            <person name="Howarth C."/>
            <person name="Imamovic A."/>
            <person name="Ireland A."/>
            <person name="Larimer J."/>
            <person name="McCowan C."/>
            <person name="Murphy C."/>
            <person name="Pearson M."/>
            <person name="Poon T.W."/>
            <person name="Priest M."/>
            <person name="Roberts A."/>
            <person name="Saif S."/>
            <person name="Shea T."/>
            <person name="Sykes S."/>
            <person name="Wortman J."/>
            <person name="Nusbaum C."/>
            <person name="Birren B."/>
        </authorList>
    </citation>
    <scope>NUCLEOTIDE SEQUENCE [LARGE SCALE GENOMIC DNA]</scope>
    <source>
        <strain evidence="6 7">CIP 110357</strain>
    </source>
</reference>
<dbReference type="Gene3D" id="1.10.1660.10">
    <property type="match status" value="1"/>
</dbReference>
<feature type="domain" description="HTH merR-type" evidence="5">
    <location>
        <begin position="1"/>
        <end position="68"/>
    </location>
</feature>
<protein>
    <recommendedName>
        <fullName evidence="5">HTH merR-type domain-containing protein</fullName>
    </recommendedName>
</protein>
<organism evidence="6 7">
    <name type="scientific">Acinetobacter brisouii CIP 110357</name>
    <dbReference type="NCBI Taxonomy" id="1341683"/>
    <lineage>
        <taxon>Bacteria</taxon>
        <taxon>Pseudomonadati</taxon>
        <taxon>Pseudomonadota</taxon>
        <taxon>Gammaproteobacteria</taxon>
        <taxon>Moraxellales</taxon>
        <taxon>Moraxellaceae</taxon>
        <taxon>Acinetobacter</taxon>
    </lineage>
</organism>
<keyword evidence="3" id="KW-0238">DNA-binding</keyword>
<evidence type="ECO:0000313" key="7">
    <source>
        <dbReference type="Proteomes" id="UP000018418"/>
    </source>
</evidence>
<dbReference type="SUPFAM" id="SSF46955">
    <property type="entry name" value="Putative DNA-binding domain"/>
    <property type="match status" value="1"/>
</dbReference>
<keyword evidence="4" id="KW-0804">Transcription</keyword>
<evidence type="ECO:0000256" key="3">
    <source>
        <dbReference type="ARBA" id="ARBA00023125"/>
    </source>
</evidence>
<name>V2UDB0_9GAMM</name>
<keyword evidence="2" id="KW-0805">Transcription regulation</keyword>
<comment type="caution">
    <text evidence="6">The sequence shown here is derived from an EMBL/GenBank/DDBJ whole genome shotgun (WGS) entry which is preliminary data.</text>
</comment>
<dbReference type="PANTHER" id="PTHR30204:SF69">
    <property type="entry name" value="MERR-FAMILY TRANSCRIPTIONAL REGULATOR"/>
    <property type="match status" value="1"/>
</dbReference>
<dbReference type="STRING" id="396323.VH98_10920"/>
<evidence type="ECO:0000313" key="6">
    <source>
        <dbReference type="EMBL" id="ESK52453.1"/>
    </source>
</evidence>
<dbReference type="GO" id="GO:0003677">
    <property type="term" value="F:DNA binding"/>
    <property type="evidence" value="ECO:0007669"/>
    <property type="project" value="UniProtKB-KW"/>
</dbReference>
<dbReference type="SMART" id="SM00422">
    <property type="entry name" value="HTH_MERR"/>
    <property type="match status" value="1"/>
</dbReference>